<dbReference type="Pfam" id="PF04069">
    <property type="entry name" value="OpuAC"/>
    <property type="match status" value="1"/>
</dbReference>
<dbReference type="Proteomes" id="UP000281547">
    <property type="component" value="Unassembled WGS sequence"/>
</dbReference>
<dbReference type="RefSeq" id="WP_127189377.1">
    <property type="nucleotide sequence ID" value="NZ_RZNJ01000005.1"/>
</dbReference>
<dbReference type="Gene3D" id="3.40.190.100">
    <property type="entry name" value="Glycine betaine-binding periplasmic protein, domain 2"/>
    <property type="match status" value="1"/>
</dbReference>
<protein>
    <recommendedName>
        <fullName evidence="3">ABC-type glycine betaine transport system substrate-binding domain-containing protein</fullName>
    </recommendedName>
</protein>
<accession>A0A433X5R4</accession>
<dbReference type="GO" id="GO:0022857">
    <property type="term" value="F:transmembrane transporter activity"/>
    <property type="evidence" value="ECO:0007669"/>
    <property type="project" value="InterPro"/>
</dbReference>
<evidence type="ECO:0000313" key="5">
    <source>
        <dbReference type="Proteomes" id="UP000281547"/>
    </source>
</evidence>
<reference evidence="4 5" key="1">
    <citation type="journal article" date="2016" name="Int. J. Syst. Evol. Microbiol.">
        <title>Arsenicitalea aurantiaca gen. nov., sp. nov., a new member of the family Hyphomicrobiaceae, isolated from high-arsenic sediment.</title>
        <authorList>
            <person name="Mu Y."/>
            <person name="Zhou L."/>
            <person name="Zeng X.C."/>
            <person name="Liu L."/>
            <person name="Pan Y."/>
            <person name="Chen X."/>
            <person name="Wang J."/>
            <person name="Li S."/>
            <person name="Li W.J."/>
            <person name="Wang Y."/>
        </authorList>
    </citation>
    <scope>NUCLEOTIDE SEQUENCE [LARGE SCALE GENOMIC DNA]</scope>
    <source>
        <strain evidence="4 5">42-50</strain>
    </source>
</reference>
<feature type="signal peptide" evidence="2">
    <location>
        <begin position="1"/>
        <end position="26"/>
    </location>
</feature>
<keyword evidence="5" id="KW-1185">Reference proteome</keyword>
<dbReference type="EMBL" id="RZNJ01000005">
    <property type="protein sequence ID" value="RUT29388.1"/>
    <property type="molecule type" value="Genomic_DNA"/>
</dbReference>
<feature type="chain" id="PRO_5019277845" description="ABC-type glycine betaine transport system substrate-binding domain-containing protein" evidence="2">
    <location>
        <begin position="27"/>
        <end position="375"/>
    </location>
</feature>
<feature type="region of interest" description="Disordered" evidence="1">
    <location>
        <begin position="173"/>
        <end position="201"/>
    </location>
</feature>
<feature type="domain" description="ABC-type glycine betaine transport system substrate-binding" evidence="3">
    <location>
        <begin position="50"/>
        <end position="362"/>
    </location>
</feature>
<sequence>MPIPFPTRVLAGLALASTLLAGMAMGQEGSVTTLETAPGAAAPRPCGTQPITIARMPWPSAAILAEVHALLLAQHYDCVVRIQQGDLAPIGSSMATSGQPAVAPELWISRIAEVWNPALRAQSVRQAGPAYEESRFEGWFVPDYVLARFPELSNIAGIREGAAIFARDSMNTPEPAAPAVDPAADAAPTAGEGAAPATPPAPAGRGRFISCPIDWACSVVNRNLLAAHGLAASFDIVEPANRFELDTLLAEAFSRQEPILFYYWQPNAVLAQFDFTAVELGDYDPEAYLCLGRTACVAPEPTAFPPEPVVIALAEWVFAEAPQVASYFQRAQMPMGEMNALLLSLSEGGATVETAAETFVAEREEIWSAWVGAPQ</sequence>
<name>A0A433X5R4_9HYPH</name>
<gene>
    <name evidence="4" type="ORF">EMQ25_14820</name>
</gene>
<proteinExistence type="predicted"/>
<dbReference type="SUPFAM" id="SSF53850">
    <property type="entry name" value="Periplasmic binding protein-like II"/>
    <property type="match status" value="1"/>
</dbReference>
<dbReference type="InterPro" id="IPR007210">
    <property type="entry name" value="ABC_Gly_betaine_transp_sub-bd"/>
</dbReference>
<organism evidence="4 5">
    <name type="scientific">Arsenicitalea aurantiaca</name>
    <dbReference type="NCBI Taxonomy" id="1783274"/>
    <lineage>
        <taxon>Bacteria</taxon>
        <taxon>Pseudomonadati</taxon>
        <taxon>Pseudomonadota</taxon>
        <taxon>Alphaproteobacteria</taxon>
        <taxon>Hyphomicrobiales</taxon>
        <taxon>Devosiaceae</taxon>
        <taxon>Arsenicitalea</taxon>
    </lineage>
</organism>
<keyword evidence="2" id="KW-0732">Signal</keyword>
<dbReference type="AlphaFoldDB" id="A0A433X5R4"/>
<feature type="compositionally biased region" description="Low complexity" evidence="1">
    <location>
        <begin position="173"/>
        <end position="196"/>
    </location>
</feature>
<evidence type="ECO:0000259" key="3">
    <source>
        <dbReference type="Pfam" id="PF04069"/>
    </source>
</evidence>
<dbReference type="OrthoDB" id="9786266at2"/>
<evidence type="ECO:0000256" key="2">
    <source>
        <dbReference type="SAM" id="SignalP"/>
    </source>
</evidence>
<evidence type="ECO:0000256" key="1">
    <source>
        <dbReference type="SAM" id="MobiDB-lite"/>
    </source>
</evidence>
<dbReference type="GO" id="GO:0043190">
    <property type="term" value="C:ATP-binding cassette (ABC) transporter complex"/>
    <property type="evidence" value="ECO:0007669"/>
    <property type="project" value="InterPro"/>
</dbReference>
<evidence type="ECO:0000313" key="4">
    <source>
        <dbReference type="EMBL" id="RUT29388.1"/>
    </source>
</evidence>
<comment type="caution">
    <text evidence="4">The sequence shown here is derived from an EMBL/GenBank/DDBJ whole genome shotgun (WGS) entry which is preliminary data.</text>
</comment>